<keyword evidence="2" id="KW-1185">Reference proteome</keyword>
<dbReference type="AlphaFoldDB" id="A0A5E4MI19"/>
<evidence type="ECO:0000313" key="1">
    <source>
        <dbReference type="EMBL" id="VVC31817.1"/>
    </source>
</evidence>
<name>A0A5E4MI19_9HEMI</name>
<sequence>MKNYLRTSSSNEKISSLALMSIKNSVLQIIDLNDIIKEFAVQKAGKKLYIFSIE</sequence>
<protein>
    <submittedName>
        <fullName evidence="1">Uncharacterized protein</fullName>
    </submittedName>
</protein>
<organism evidence="1 2">
    <name type="scientific">Cinara cedri</name>
    <dbReference type="NCBI Taxonomy" id="506608"/>
    <lineage>
        <taxon>Eukaryota</taxon>
        <taxon>Metazoa</taxon>
        <taxon>Ecdysozoa</taxon>
        <taxon>Arthropoda</taxon>
        <taxon>Hexapoda</taxon>
        <taxon>Insecta</taxon>
        <taxon>Pterygota</taxon>
        <taxon>Neoptera</taxon>
        <taxon>Paraneoptera</taxon>
        <taxon>Hemiptera</taxon>
        <taxon>Sternorrhyncha</taxon>
        <taxon>Aphidomorpha</taxon>
        <taxon>Aphidoidea</taxon>
        <taxon>Aphididae</taxon>
        <taxon>Lachninae</taxon>
        <taxon>Cinara</taxon>
    </lineage>
</organism>
<proteinExistence type="predicted"/>
<evidence type="ECO:0000313" key="2">
    <source>
        <dbReference type="Proteomes" id="UP000325440"/>
    </source>
</evidence>
<gene>
    <name evidence="1" type="ORF">CINCED_3A013239</name>
</gene>
<dbReference type="OrthoDB" id="10054153at2759"/>
<dbReference type="EMBL" id="CABPRJ010000951">
    <property type="protein sequence ID" value="VVC31817.1"/>
    <property type="molecule type" value="Genomic_DNA"/>
</dbReference>
<accession>A0A5E4MI19</accession>
<dbReference type="Proteomes" id="UP000325440">
    <property type="component" value="Unassembled WGS sequence"/>
</dbReference>
<reference evidence="1 2" key="1">
    <citation type="submission" date="2019-08" db="EMBL/GenBank/DDBJ databases">
        <authorList>
            <person name="Alioto T."/>
            <person name="Alioto T."/>
            <person name="Gomez Garrido J."/>
        </authorList>
    </citation>
    <scope>NUCLEOTIDE SEQUENCE [LARGE SCALE GENOMIC DNA]</scope>
</reference>